<reference evidence="1 2" key="1">
    <citation type="submission" date="2020-08" db="EMBL/GenBank/DDBJ databases">
        <title>Genomic Encyclopedia of Type Strains, Phase IV (KMG-V): Genome sequencing to study the core and pangenomes of soil and plant-associated prokaryotes.</title>
        <authorList>
            <person name="Whitman W."/>
        </authorList>
    </citation>
    <scope>NUCLEOTIDE SEQUENCE [LARGE SCALE GENOMIC DNA]</scope>
    <source>
        <strain evidence="1 2">SEMIA 492</strain>
    </source>
</reference>
<proteinExistence type="predicted"/>
<dbReference type="EMBL" id="JACIIG010000023">
    <property type="protein sequence ID" value="MBB4571343.1"/>
    <property type="molecule type" value="Genomic_DNA"/>
</dbReference>
<name>A0A7W6ZYX5_9HYPH</name>
<gene>
    <name evidence="1" type="ORF">GGE60_005504</name>
</gene>
<keyword evidence="2" id="KW-1185">Reference proteome</keyword>
<sequence>MATWFSAAINDQHSTLFCDIMEQLPQYLSEGLHTAATMSALLNTLAVRMPALDVCLAFEVEDARTLKLDALAESAAT</sequence>
<accession>A0A7W6ZYX5</accession>
<organism evidence="1 2">
    <name type="scientific">Rhizobium leucaenae</name>
    <dbReference type="NCBI Taxonomy" id="29450"/>
    <lineage>
        <taxon>Bacteria</taxon>
        <taxon>Pseudomonadati</taxon>
        <taxon>Pseudomonadota</taxon>
        <taxon>Alphaproteobacteria</taxon>
        <taxon>Hyphomicrobiales</taxon>
        <taxon>Rhizobiaceae</taxon>
        <taxon>Rhizobium/Agrobacterium group</taxon>
        <taxon>Rhizobium</taxon>
    </lineage>
</organism>
<evidence type="ECO:0000313" key="2">
    <source>
        <dbReference type="Proteomes" id="UP000543836"/>
    </source>
</evidence>
<dbReference type="AlphaFoldDB" id="A0A7W6ZYX5"/>
<comment type="caution">
    <text evidence="1">The sequence shown here is derived from an EMBL/GenBank/DDBJ whole genome shotgun (WGS) entry which is preliminary data.</text>
</comment>
<protein>
    <submittedName>
        <fullName evidence="1">Uncharacterized protein</fullName>
    </submittedName>
</protein>
<dbReference type="Proteomes" id="UP000543836">
    <property type="component" value="Unassembled WGS sequence"/>
</dbReference>
<evidence type="ECO:0000313" key="1">
    <source>
        <dbReference type="EMBL" id="MBB4571343.1"/>
    </source>
</evidence>